<feature type="chain" id="PRO_5010711707" evidence="2">
    <location>
        <begin position="23"/>
        <end position="122"/>
    </location>
</feature>
<feature type="region of interest" description="Disordered" evidence="1">
    <location>
        <begin position="58"/>
        <end position="90"/>
    </location>
</feature>
<sequence length="122" mass="13096">MVPLKSIFFVLSALYLFKSAQGTCVYPRPDKGCSSLPAVKIVFGASSVNLVPSNNGPIFYDESQPQPQPINNNYNPYYPPSESNSQYESQYNQAAVVKSDDGSIAASATGVQNQGQSSYSTA</sequence>
<keyword evidence="3" id="KW-1185">Reference proteome</keyword>
<reference evidence="4" key="1">
    <citation type="submission" date="2025-08" db="UniProtKB">
        <authorList>
            <consortium name="RefSeq"/>
        </authorList>
    </citation>
    <scope>IDENTIFICATION</scope>
    <source>
        <tissue evidence="4">Entire body</tissue>
    </source>
</reference>
<evidence type="ECO:0000313" key="4">
    <source>
        <dbReference type="RefSeq" id="XP_018329100.1"/>
    </source>
</evidence>
<evidence type="ECO:0000313" key="3">
    <source>
        <dbReference type="Proteomes" id="UP000192223"/>
    </source>
</evidence>
<feature type="signal peptide" evidence="2">
    <location>
        <begin position="1"/>
        <end position="22"/>
    </location>
</feature>
<dbReference type="AlphaFoldDB" id="A0A1W4X9T6"/>
<protein>
    <submittedName>
        <fullName evidence="4">Uncharacterized protein LOC108739615</fullName>
    </submittedName>
</protein>
<dbReference type="KEGG" id="apln:108739615"/>
<accession>A0A1W4X9T6</accession>
<name>A0A1W4X9T6_AGRPL</name>
<keyword evidence="2" id="KW-0732">Signal</keyword>
<evidence type="ECO:0000256" key="2">
    <source>
        <dbReference type="SAM" id="SignalP"/>
    </source>
</evidence>
<organism evidence="3 4">
    <name type="scientific">Agrilus planipennis</name>
    <name type="common">Emerald ash borer</name>
    <name type="synonym">Agrilus marcopoli</name>
    <dbReference type="NCBI Taxonomy" id="224129"/>
    <lineage>
        <taxon>Eukaryota</taxon>
        <taxon>Metazoa</taxon>
        <taxon>Ecdysozoa</taxon>
        <taxon>Arthropoda</taxon>
        <taxon>Hexapoda</taxon>
        <taxon>Insecta</taxon>
        <taxon>Pterygota</taxon>
        <taxon>Neoptera</taxon>
        <taxon>Endopterygota</taxon>
        <taxon>Coleoptera</taxon>
        <taxon>Polyphaga</taxon>
        <taxon>Elateriformia</taxon>
        <taxon>Buprestoidea</taxon>
        <taxon>Buprestidae</taxon>
        <taxon>Agrilinae</taxon>
        <taxon>Agrilus</taxon>
    </lineage>
</organism>
<dbReference type="GeneID" id="108739615"/>
<gene>
    <name evidence="4" type="primary">LOC108739615</name>
</gene>
<evidence type="ECO:0000256" key="1">
    <source>
        <dbReference type="SAM" id="MobiDB-lite"/>
    </source>
</evidence>
<dbReference type="InParanoid" id="A0A1W4X9T6"/>
<proteinExistence type="predicted"/>
<dbReference type="RefSeq" id="XP_018329100.1">
    <property type="nucleotide sequence ID" value="XM_018473598.1"/>
</dbReference>
<feature type="compositionally biased region" description="Low complexity" evidence="1">
    <location>
        <begin position="62"/>
        <end position="90"/>
    </location>
</feature>
<dbReference type="Proteomes" id="UP000192223">
    <property type="component" value="Unplaced"/>
</dbReference>